<evidence type="ECO:0000313" key="2">
    <source>
        <dbReference type="EMBL" id="EHR61706.1"/>
    </source>
</evidence>
<keyword evidence="2" id="KW-0012">Acyltransferase</keyword>
<dbReference type="AlphaFoldDB" id="H5XI78"/>
<organism evidence="2 3">
    <name type="scientific">Saccharomonospora cyanea NA-134</name>
    <dbReference type="NCBI Taxonomy" id="882082"/>
    <lineage>
        <taxon>Bacteria</taxon>
        <taxon>Bacillati</taxon>
        <taxon>Actinomycetota</taxon>
        <taxon>Actinomycetes</taxon>
        <taxon>Pseudonocardiales</taxon>
        <taxon>Pseudonocardiaceae</taxon>
        <taxon>Saccharomonospora</taxon>
    </lineage>
</organism>
<keyword evidence="2" id="KW-0378">Hydrolase</keyword>
<dbReference type="GO" id="GO:0016746">
    <property type="term" value="F:acyltransferase activity"/>
    <property type="evidence" value="ECO:0007669"/>
    <property type="project" value="UniProtKB-KW"/>
</dbReference>
<evidence type="ECO:0000313" key="3">
    <source>
        <dbReference type="Proteomes" id="UP000002791"/>
    </source>
</evidence>
<dbReference type="RefSeq" id="WP_005457028.1">
    <property type="nucleotide sequence ID" value="NZ_CM001440.1"/>
</dbReference>
<feature type="domain" description="AB hydrolase-1" evidence="1">
    <location>
        <begin position="21"/>
        <end position="245"/>
    </location>
</feature>
<dbReference type="OrthoDB" id="4027744at2"/>
<reference evidence="2 3" key="1">
    <citation type="submission" date="2011-11" db="EMBL/GenBank/DDBJ databases">
        <title>The Noncontiguous Finished sequence of Saccharomonospora cyanea NA-134.</title>
        <authorList>
            <consortium name="US DOE Joint Genome Institute"/>
            <person name="Lucas S."/>
            <person name="Han J."/>
            <person name="Lapidus A."/>
            <person name="Cheng J.-F."/>
            <person name="Goodwin L."/>
            <person name="Pitluck S."/>
            <person name="Peters L."/>
            <person name="Ovchinnikova G."/>
            <person name="Lu M."/>
            <person name="Detter J.C."/>
            <person name="Han C."/>
            <person name="Tapia R."/>
            <person name="Land M."/>
            <person name="Hauser L."/>
            <person name="Kyrpides N."/>
            <person name="Ivanova N."/>
            <person name="Pagani I."/>
            <person name="Brambilla E.-M."/>
            <person name="Klenk H.-P."/>
            <person name="Woyke T."/>
        </authorList>
    </citation>
    <scope>NUCLEOTIDE SEQUENCE [LARGE SCALE GENOMIC DNA]</scope>
    <source>
        <strain evidence="2 3">NA-134</strain>
    </source>
</reference>
<dbReference type="Gene3D" id="3.40.50.1820">
    <property type="entry name" value="alpha/beta hydrolase"/>
    <property type="match status" value="1"/>
</dbReference>
<dbReference type="EMBL" id="CM001440">
    <property type="protein sequence ID" value="EHR61706.1"/>
    <property type="molecule type" value="Genomic_DNA"/>
</dbReference>
<evidence type="ECO:0000259" key="1">
    <source>
        <dbReference type="Pfam" id="PF12697"/>
    </source>
</evidence>
<dbReference type="eggNOG" id="COG2267">
    <property type="taxonomic scope" value="Bacteria"/>
</dbReference>
<dbReference type="Proteomes" id="UP000002791">
    <property type="component" value="Chromosome"/>
</dbReference>
<dbReference type="SUPFAM" id="SSF53474">
    <property type="entry name" value="alpha/beta-Hydrolases"/>
    <property type="match status" value="1"/>
</dbReference>
<sequence length="265" mass="29714">MNAEVRPKRLGPSRPDRPLAVFVHGLEDDWRSWRSVSESLGDGWDTVALDMPWRAGNDYGWRWTAPPASWIATGLDRLDRKPDLLVGHSFGANASLEAVAREYCGAGALAMIVPFYRAPEPRPTWRTWNRSREAFEFQMREAVRARLGGRLERIGEALVESMTDKVFERIGLTGFLAVFEQYVASGHLPMESLGIPVLVVAGERDPGASRAQLSRLTGALPDATLTWHAEFDHFCHIRHAEQVAELLTRFAASPTAHRAERSEDR</sequence>
<dbReference type="Pfam" id="PF12697">
    <property type="entry name" value="Abhydrolase_6"/>
    <property type="match status" value="1"/>
</dbReference>
<keyword evidence="2" id="KW-0808">Transferase</keyword>
<accession>H5XI78</accession>
<proteinExistence type="predicted"/>
<protein>
    <submittedName>
        <fullName evidence="2">Putative hydrolase or acyltransferase of alpha/beta superfamily</fullName>
    </submittedName>
</protein>
<dbReference type="InterPro" id="IPR000073">
    <property type="entry name" value="AB_hydrolase_1"/>
</dbReference>
<keyword evidence="3" id="KW-1185">Reference proteome</keyword>
<dbReference type="InterPro" id="IPR029058">
    <property type="entry name" value="AB_hydrolase_fold"/>
</dbReference>
<dbReference type="GO" id="GO:0016787">
    <property type="term" value="F:hydrolase activity"/>
    <property type="evidence" value="ECO:0007669"/>
    <property type="project" value="UniProtKB-KW"/>
</dbReference>
<dbReference type="STRING" id="882082.SaccyDRAFT_2860"/>
<gene>
    <name evidence="2" type="ORF">SaccyDRAFT_2860</name>
</gene>
<dbReference type="HOGENOM" id="CLU_078797_0_0_11"/>
<name>H5XI78_9PSEU</name>